<keyword evidence="12" id="KW-0325">Glycoprotein</keyword>
<organism evidence="21 22">
    <name type="scientific">Anabarilius grahami</name>
    <name type="common">Kanglang fish</name>
    <name type="synonym">Barilius grahami</name>
    <dbReference type="NCBI Taxonomy" id="495550"/>
    <lineage>
        <taxon>Eukaryota</taxon>
        <taxon>Metazoa</taxon>
        <taxon>Chordata</taxon>
        <taxon>Craniata</taxon>
        <taxon>Vertebrata</taxon>
        <taxon>Euteleostomi</taxon>
        <taxon>Actinopterygii</taxon>
        <taxon>Neopterygii</taxon>
        <taxon>Teleostei</taxon>
        <taxon>Ostariophysi</taxon>
        <taxon>Cypriniformes</taxon>
        <taxon>Xenocyprididae</taxon>
        <taxon>Xenocypridinae</taxon>
        <taxon>Xenocypridinae incertae sedis</taxon>
        <taxon>Anabarilius</taxon>
    </lineage>
</organism>
<feature type="region of interest" description="Disordered" evidence="17">
    <location>
        <begin position="29"/>
        <end position="69"/>
    </location>
</feature>
<evidence type="ECO:0000256" key="12">
    <source>
        <dbReference type="ARBA" id="ARBA00023180"/>
    </source>
</evidence>
<evidence type="ECO:0000256" key="19">
    <source>
        <dbReference type="SAM" id="SignalP"/>
    </source>
</evidence>
<keyword evidence="6 18" id="KW-1133">Transmembrane helix</keyword>
<feature type="compositionally biased region" description="Polar residues" evidence="17">
    <location>
        <begin position="1067"/>
        <end position="1083"/>
    </location>
</feature>
<comment type="caution">
    <text evidence="21">The sequence shown here is derived from an EMBL/GenBank/DDBJ whole genome shotgun (WGS) entry which is preliminary data.</text>
</comment>
<feature type="region of interest" description="Disordered" evidence="17">
    <location>
        <begin position="1662"/>
        <end position="1739"/>
    </location>
</feature>
<feature type="transmembrane region" description="Helical" evidence="18">
    <location>
        <begin position="633"/>
        <end position="654"/>
    </location>
</feature>
<feature type="transmembrane region" description="Helical" evidence="18">
    <location>
        <begin position="571"/>
        <end position="591"/>
    </location>
</feature>
<evidence type="ECO:0000256" key="4">
    <source>
        <dbReference type="ARBA" id="ARBA00022692"/>
    </source>
</evidence>
<evidence type="ECO:0000256" key="3">
    <source>
        <dbReference type="ARBA" id="ARBA00022475"/>
    </source>
</evidence>
<evidence type="ECO:0000256" key="6">
    <source>
        <dbReference type="ARBA" id="ARBA00022989"/>
    </source>
</evidence>
<reference evidence="21 22" key="1">
    <citation type="submission" date="2018-10" db="EMBL/GenBank/DDBJ databases">
        <title>Genome assembly for a Yunnan-Guizhou Plateau 3E fish, Anabarilius grahami (Regan), and its evolutionary and genetic applications.</title>
        <authorList>
            <person name="Jiang W."/>
        </authorList>
    </citation>
    <scope>NUCLEOTIDE SEQUENCE [LARGE SCALE GENOMIC DNA]</scope>
    <source>
        <strain evidence="21">AG-KIZ</strain>
        <tissue evidence="21">Muscle</tissue>
    </source>
</reference>
<dbReference type="Pfam" id="PF22572">
    <property type="entry name" value="GPR158_179_EC"/>
    <property type="match status" value="1"/>
</dbReference>
<accession>A0A3N0YNI0</accession>
<protein>
    <submittedName>
        <fullName evidence="21">Putative G-protein coupled receptor 158</fullName>
    </submittedName>
</protein>
<evidence type="ECO:0000256" key="18">
    <source>
        <dbReference type="SAM" id="Phobius"/>
    </source>
</evidence>
<evidence type="ECO:0000256" key="13">
    <source>
        <dbReference type="ARBA" id="ARBA00023224"/>
    </source>
</evidence>
<evidence type="ECO:0000256" key="14">
    <source>
        <dbReference type="ARBA" id="ARBA00023257"/>
    </source>
</evidence>
<evidence type="ECO:0000256" key="1">
    <source>
        <dbReference type="ARBA" id="ARBA00004487"/>
    </source>
</evidence>
<feature type="compositionally biased region" description="Basic and acidic residues" evidence="17">
    <location>
        <begin position="1351"/>
        <end position="1365"/>
    </location>
</feature>
<feature type="compositionally biased region" description="Polar residues" evidence="17">
    <location>
        <begin position="33"/>
        <end position="49"/>
    </location>
</feature>
<evidence type="ECO:0000313" key="22">
    <source>
        <dbReference type="Proteomes" id="UP000281406"/>
    </source>
</evidence>
<keyword evidence="8" id="KW-0297">G-protein coupled receptor</keyword>
<feature type="compositionally biased region" description="Polar residues" evidence="17">
    <location>
        <begin position="1700"/>
        <end position="1712"/>
    </location>
</feature>
<dbReference type="Proteomes" id="UP000281406">
    <property type="component" value="Unassembled WGS sequence"/>
</dbReference>
<keyword evidence="3" id="KW-1003">Cell membrane</keyword>
<feature type="signal peptide" evidence="19">
    <location>
        <begin position="1"/>
        <end position="20"/>
    </location>
</feature>
<evidence type="ECO:0000256" key="8">
    <source>
        <dbReference type="ARBA" id="ARBA00023040"/>
    </source>
</evidence>
<keyword evidence="5 19" id="KW-0732">Signal</keyword>
<proteinExistence type="inferred from homology"/>
<evidence type="ECO:0000256" key="10">
    <source>
        <dbReference type="ARBA" id="ARBA00023157"/>
    </source>
</evidence>
<dbReference type="GO" id="GO:0004930">
    <property type="term" value="F:G protein-coupled receptor activity"/>
    <property type="evidence" value="ECO:0007669"/>
    <property type="project" value="UniProtKB-KW"/>
</dbReference>
<gene>
    <name evidence="21" type="ORF">DPX16_16137</name>
</gene>
<keyword evidence="7" id="KW-0770">Synapse</keyword>
<dbReference type="OrthoDB" id="5823771at2759"/>
<dbReference type="GO" id="GO:0043005">
    <property type="term" value="C:neuron projection"/>
    <property type="evidence" value="ECO:0007669"/>
    <property type="project" value="UniProtKB-SubCell"/>
</dbReference>
<sequence length="1791" mass="199468">MGLCACVLPLLLLLPSLLSAQLSTVSEVEDTSSLEFTPTPTNPNTLAGKSSSPSPLPTSPAPVKVSTEEDRSAVENYLYTANSSSLAASTCTQAFQLPVQQGSPPRELLPLLHQAIASLTNAANFLNLIFQASELRETSVREDIEWYHALVRAMLEGDRPGLVRRAFLTFDADPTIQQPQLVLRASKGTTQDILLQDLTSGWSSFRPPAPDQSWFDSFKSSSPPLHALSKRVLLNDLSTLDTPKWARGDSYVINSSGVQWGETPFLECVDGRFLPGWLLSLSMPFYGLKPDLSPEFRGVIRVDVNVQGFNVDHCASGDFWFANTHQCNRTSMECEPIPQQGFRMGQYCCRCKKGYYSPNPDIQNKRNNRVNSTQACYPEVPVCLPCWPGCAECEDGDPCWVQEDWLLRTGVLAVQGLFMVLVLISMLVAYQCRSTKRIRSSGLLLLEMILCGSLLLYFPVFILYFKPSTFRCILLRWVRLLGFAIVYGTVTLKMYRVLRVFLSRTAQRVPYITTRGVLRMLGVIVLTVSWFLCAWTVGVLQNRDRNVPLLIISTTSEGQGFNVCDLDRWDYMMAVAELLFLCWGSFLCSAVKTVPSAFHEPRYMTIAIHNELLLSSVFHLLRFARPSIHPDWTLLLFFAHTHVTITVTLGLLFVPKFLHMSRPGREEIDAEVYEEEVELRRSCSYLNSSFTSNCWSDHSLDPDDIRDELKKLYSQLEVHKTKRMANSNPHLPKKRSSRLSIGRSLIKRITEIPESLSRQCSREDKDVSAAIGTISRSGSYYKSHQTTSINTMNETLMQPSPKLRKSHSAYDCTPEREVSLLSFSIKSTTAKRASQHSDAGSINTTLLVCKSASTHNLSLDTNLLLPEPTRFQKSLSVIERNDHRSVTPCRSIENVSLPGKAAPAEKPQLTVDVDIKKQTSSALLSESFDKAEVCPWEVPEEIPANKNQKHVTYSLSNQDEPKSPGAISSPTLLYVCPWEYLPPPSPPATETGNGIQSDVDSTKPKPPISCSAPGSPHTVSGKPKDFRVFSFHSATHSLLAAKGIGELGRSMSKEKSLQESNVKEGTLQKSLSTSMRLSPGSATSDKRTPQTHRRAMTTVGTKPSLVKQTAVRLPSTDSPEKSPKHIAPVHICPWESEEVILEVKKQNVNDSVLQRQYSDKQVLSMTVNNDGFKATELQLKSLLSVPNPEVCPWDVPKPFHQTSISEVCPWEVVEVEQLQTKSIHTDVCPCETDCDPSRITEDNLCNTTVEIPTSGDTQKQVNVKPEACPSYVKDTNISQVRQGSIQTHSDTVKPGERVIYVNARQSPVHQEPAQRDACSVETSETLRQEESDFPEPPPPVTDISPWQSEPNTKDTKRPSLKETMPKKATVCPWEVEDSEKLEEREGATNKESMKVDQEQETVKIIVCPWETSESVKSIEKEESVCGDVCPWETSETLKTLLKPQSVLENVCPWETGEITKTLQKQESIHADVCPTKILQKEDICPWQTGESVNTLQKQESVHADVCPWETGEPAKALQKQESVHADVCPWETGEPAKTLQKQDSVLADVCPWETGEPAKTLQKQESVRADVCPWETGEPAKALQKQDSVLADVCPWETGESTKALQKQDSVLADVCPWETGEPAKTLQKQDSVLADVCPWETAEPVKTLQKQERVYSDVCPREAKASPKQSVPQDCTHAVPSKRQDSTQGSVYPWENDMGMTTATTESSKSQPAPDIHPLDLDTQAAEETRVNPPLARRDAMCPWEMEGGRQESITVHDNSDVFTWEEAIPEEDDGDAETAAEAFIFPSDL</sequence>
<name>A0A3N0YNI0_ANAGA</name>
<keyword evidence="22" id="KW-1185">Reference proteome</keyword>
<keyword evidence="15" id="KW-0966">Cell projection</keyword>
<feature type="transmembrane region" description="Helical" evidence="18">
    <location>
        <begin position="442"/>
        <end position="465"/>
    </location>
</feature>
<evidence type="ECO:0000313" key="21">
    <source>
        <dbReference type="EMBL" id="ROL47765.1"/>
    </source>
</evidence>
<comment type="similarity">
    <text evidence="2">Belongs to the G-protein coupled receptor 3 family.</text>
</comment>
<evidence type="ECO:0000256" key="16">
    <source>
        <dbReference type="ARBA" id="ARBA00034104"/>
    </source>
</evidence>
<evidence type="ECO:0000256" key="7">
    <source>
        <dbReference type="ARBA" id="ARBA00023018"/>
    </source>
</evidence>
<feature type="compositionally biased region" description="Polar residues" evidence="17">
    <location>
        <begin position="988"/>
        <end position="999"/>
    </location>
</feature>
<feature type="region of interest" description="Disordered" evidence="17">
    <location>
        <begin position="1306"/>
        <end position="1367"/>
    </location>
</feature>
<evidence type="ECO:0000256" key="17">
    <source>
        <dbReference type="SAM" id="MobiDB-lite"/>
    </source>
</evidence>
<dbReference type="PROSITE" id="PS50259">
    <property type="entry name" value="G_PROTEIN_RECEP_F3_4"/>
    <property type="match status" value="1"/>
</dbReference>
<feature type="transmembrane region" description="Helical" evidence="18">
    <location>
        <begin position="477"/>
        <end position="495"/>
    </location>
</feature>
<dbReference type="EMBL" id="RJVU01035287">
    <property type="protein sequence ID" value="ROL47765.1"/>
    <property type="molecule type" value="Genomic_DNA"/>
</dbReference>
<dbReference type="InterPro" id="IPR043458">
    <property type="entry name" value="GPR158/179"/>
</dbReference>
<dbReference type="InterPro" id="IPR054714">
    <property type="entry name" value="GPR158_179_extracellular"/>
</dbReference>
<evidence type="ECO:0000256" key="5">
    <source>
        <dbReference type="ARBA" id="ARBA00022729"/>
    </source>
</evidence>
<feature type="domain" description="G-protein coupled receptors family 3 profile" evidence="20">
    <location>
        <begin position="407"/>
        <end position="656"/>
    </location>
</feature>
<keyword evidence="4 18" id="KW-0812">Transmembrane</keyword>
<keyword evidence="13" id="KW-0807">Transducer</keyword>
<dbReference type="InterPro" id="IPR017978">
    <property type="entry name" value="GPCR_3_C"/>
</dbReference>
<evidence type="ECO:0000256" key="11">
    <source>
        <dbReference type="ARBA" id="ARBA00023170"/>
    </source>
</evidence>
<keyword evidence="14" id="KW-0628">Postsynaptic cell membrane</keyword>
<feature type="chain" id="PRO_5018049804" evidence="19">
    <location>
        <begin position="21"/>
        <end position="1791"/>
    </location>
</feature>
<dbReference type="CDD" id="cd15293">
    <property type="entry name" value="7tmC_GPR158-like"/>
    <property type="match status" value="1"/>
</dbReference>
<evidence type="ECO:0000259" key="20">
    <source>
        <dbReference type="PROSITE" id="PS50259"/>
    </source>
</evidence>
<evidence type="ECO:0000256" key="2">
    <source>
        <dbReference type="ARBA" id="ARBA00007242"/>
    </source>
</evidence>
<evidence type="ECO:0000256" key="9">
    <source>
        <dbReference type="ARBA" id="ARBA00023136"/>
    </source>
</evidence>
<dbReference type="PANTHER" id="PTHR32546:SF7">
    <property type="entry name" value="G-PROTEIN COUPLED RECEPTOR 179-RELATED"/>
    <property type="match status" value="1"/>
</dbReference>
<dbReference type="GO" id="GO:0045211">
    <property type="term" value="C:postsynaptic membrane"/>
    <property type="evidence" value="ECO:0007669"/>
    <property type="project" value="UniProtKB-SubCell"/>
</dbReference>
<keyword evidence="10" id="KW-1015">Disulfide bond</keyword>
<dbReference type="PANTHER" id="PTHR32546">
    <property type="entry name" value="G-PROTEIN COUPLED RECEPTOR 158-RELATED"/>
    <property type="match status" value="1"/>
</dbReference>
<dbReference type="Pfam" id="PF00003">
    <property type="entry name" value="7tm_3"/>
    <property type="match status" value="1"/>
</dbReference>
<evidence type="ECO:0000256" key="15">
    <source>
        <dbReference type="ARBA" id="ARBA00023273"/>
    </source>
</evidence>
<keyword evidence="11 21" id="KW-0675">Receptor</keyword>
<feature type="region of interest" description="Disordered" evidence="17">
    <location>
        <begin position="1050"/>
        <end position="1099"/>
    </location>
</feature>
<keyword evidence="9 18" id="KW-0472">Membrane</keyword>
<feature type="transmembrane region" description="Helical" evidence="18">
    <location>
        <begin position="405"/>
        <end position="430"/>
    </location>
</feature>
<comment type="subcellular location">
    <subcellularLocation>
        <location evidence="1">Cell projection</location>
        <location evidence="1">Neuron projection</location>
    </subcellularLocation>
    <subcellularLocation>
        <location evidence="16">Postsynaptic cell membrane</location>
        <topology evidence="16">Multi-pass membrane protein</topology>
    </subcellularLocation>
</comment>
<feature type="transmembrane region" description="Helical" evidence="18">
    <location>
        <begin position="516"/>
        <end position="540"/>
    </location>
</feature>
<feature type="region of interest" description="Disordered" evidence="17">
    <location>
        <begin position="984"/>
        <end position="1021"/>
    </location>
</feature>